<organism evidence="2 3">
    <name type="scientific">Mycena metata</name>
    <dbReference type="NCBI Taxonomy" id="1033252"/>
    <lineage>
        <taxon>Eukaryota</taxon>
        <taxon>Fungi</taxon>
        <taxon>Dikarya</taxon>
        <taxon>Basidiomycota</taxon>
        <taxon>Agaricomycotina</taxon>
        <taxon>Agaricomycetes</taxon>
        <taxon>Agaricomycetidae</taxon>
        <taxon>Agaricales</taxon>
        <taxon>Marasmiineae</taxon>
        <taxon>Mycenaceae</taxon>
        <taxon>Mycena</taxon>
    </lineage>
</organism>
<comment type="caution">
    <text evidence="2">The sequence shown here is derived from an EMBL/GenBank/DDBJ whole genome shotgun (WGS) entry which is preliminary data.</text>
</comment>
<protein>
    <submittedName>
        <fullName evidence="2">Uncharacterized protein</fullName>
    </submittedName>
</protein>
<accession>A0AAD7JBB4</accession>
<evidence type="ECO:0000256" key="1">
    <source>
        <dbReference type="SAM" id="MobiDB-lite"/>
    </source>
</evidence>
<gene>
    <name evidence="2" type="ORF">B0H16DRAFT_1456953</name>
</gene>
<feature type="region of interest" description="Disordered" evidence="1">
    <location>
        <begin position="254"/>
        <end position="291"/>
    </location>
</feature>
<keyword evidence="3" id="KW-1185">Reference proteome</keyword>
<reference evidence="2" key="1">
    <citation type="submission" date="2023-03" db="EMBL/GenBank/DDBJ databases">
        <title>Massive genome expansion in bonnet fungi (Mycena s.s.) driven by repeated elements and novel gene families across ecological guilds.</title>
        <authorList>
            <consortium name="Lawrence Berkeley National Laboratory"/>
            <person name="Harder C.B."/>
            <person name="Miyauchi S."/>
            <person name="Viragh M."/>
            <person name="Kuo A."/>
            <person name="Thoen E."/>
            <person name="Andreopoulos B."/>
            <person name="Lu D."/>
            <person name="Skrede I."/>
            <person name="Drula E."/>
            <person name="Henrissat B."/>
            <person name="Morin E."/>
            <person name="Kohler A."/>
            <person name="Barry K."/>
            <person name="LaButti K."/>
            <person name="Morin E."/>
            <person name="Salamov A."/>
            <person name="Lipzen A."/>
            <person name="Mereny Z."/>
            <person name="Hegedus B."/>
            <person name="Baldrian P."/>
            <person name="Stursova M."/>
            <person name="Weitz H."/>
            <person name="Taylor A."/>
            <person name="Grigoriev I.V."/>
            <person name="Nagy L.G."/>
            <person name="Martin F."/>
            <person name="Kauserud H."/>
        </authorList>
    </citation>
    <scope>NUCLEOTIDE SEQUENCE</scope>
    <source>
        <strain evidence="2">CBHHK182m</strain>
    </source>
</reference>
<evidence type="ECO:0000313" key="2">
    <source>
        <dbReference type="EMBL" id="KAJ7759050.1"/>
    </source>
</evidence>
<name>A0AAD7JBB4_9AGAR</name>
<dbReference type="AlphaFoldDB" id="A0AAD7JBB4"/>
<sequence>MLSEAGQNEWMDEIWITTNATARIVVRIAGPDLDRGVMGMVIWLGSEIVVDDRQSGEIETGVIRQHGIVGAVDVAKLLQKRCRGRLGNMIERRVLFNSHRAALLPNGTVASYPGPVGVLPFRSSVLRFPSFLINLSAIYSTAVLTSPYNHLPTLNSGNIPDIDSLIVAHNLLHQPAVDDIAPYFEGYFGEHRSNYPAGAEQLSGQLLIHVPKTRKTRQPRRHSAPYALSQSRVARSNHAYLEIDNHYPWVSSQPVAGPSRERLDHASISAPGPSPTETALARRRRTRSGTSVTFASWPMGTASRNGLGSDWSNSVSFLRKLVPVCKDTTIIM</sequence>
<dbReference type="Proteomes" id="UP001215598">
    <property type="component" value="Unassembled WGS sequence"/>
</dbReference>
<evidence type="ECO:0000313" key="3">
    <source>
        <dbReference type="Proteomes" id="UP001215598"/>
    </source>
</evidence>
<dbReference type="EMBL" id="JARKIB010000040">
    <property type="protein sequence ID" value="KAJ7759050.1"/>
    <property type="molecule type" value="Genomic_DNA"/>
</dbReference>
<proteinExistence type="predicted"/>